<dbReference type="HOGENOM" id="CLU_2150635_0_0_1"/>
<dbReference type="AlphaFoldDB" id="A0A0D3IM39"/>
<dbReference type="KEGG" id="ehx:EMIHUDRAFT_437328"/>
<dbReference type="EnsemblProtists" id="EOD12324">
    <property type="protein sequence ID" value="EOD12324"/>
    <property type="gene ID" value="EMIHUDRAFT_437328"/>
</dbReference>
<feature type="region of interest" description="Disordered" evidence="1">
    <location>
        <begin position="1"/>
        <end position="20"/>
    </location>
</feature>
<evidence type="ECO:0000256" key="1">
    <source>
        <dbReference type="SAM" id="MobiDB-lite"/>
    </source>
</evidence>
<dbReference type="RefSeq" id="XP_005764753.1">
    <property type="nucleotide sequence ID" value="XM_005764696.1"/>
</dbReference>
<reference evidence="2" key="2">
    <citation type="submission" date="2024-10" db="UniProtKB">
        <authorList>
            <consortium name="EnsemblProtists"/>
        </authorList>
    </citation>
    <scope>IDENTIFICATION</scope>
</reference>
<dbReference type="Proteomes" id="UP000013827">
    <property type="component" value="Unassembled WGS sequence"/>
</dbReference>
<dbReference type="PaxDb" id="2903-EOD12324"/>
<evidence type="ECO:0000313" key="3">
    <source>
        <dbReference type="Proteomes" id="UP000013827"/>
    </source>
</evidence>
<protein>
    <submittedName>
        <fullName evidence="2">Uncharacterized protein</fullName>
    </submittedName>
</protein>
<dbReference type="GeneID" id="17258549"/>
<feature type="region of interest" description="Disordered" evidence="1">
    <location>
        <begin position="77"/>
        <end position="112"/>
    </location>
</feature>
<accession>A0A0D3IM39</accession>
<feature type="compositionally biased region" description="Basic and acidic residues" evidence="1">
    <location>
        <begin position="1"/>
        <end position="11"/>
    </location>
</feature>
<reference evidence="3" key="1">
    <citation type="journal article" date="2013" name="Nature">
        <title>Pan genome of the phytoplankton Emiliania underpins its global distribution.</title>
        <authorList>
            <person name="Read B.A."/>
            <person name="Kegel J."/>
            <person name="Klute M.J."/>
            <person name="Kuo A."/>
            <person name="Lefebvre S.C."/>
            <person name="Maumus F."/>
            <person name="Mayer C."/>
            <person name="Miller J."/>
            <person name="Monier A."/>
            <person name="Salamov A."/>
            <person name="Young J."/>
            <person name="Aguilar M."/>
            <person name="Claverie J.M."/>
            <person name="Frickenhaus S."/>
            <person name="Gonzalez K."/>
            <person name="Herman E.K."/>
            <person name="Lin Y.C."/>
            <person name="Napier J."/>
            <person name="Ogata H."/>
            <person name="Sarno A.F."/>
            <person name="Shmutz J."/>
            <person name="Schroeder D."/>
            <person name="de Vargas C."/>
            <person name="Verret F."/>
            <person name="von Dassow P."/>
            <person name="Valentin K."/>
            <person name="Van de Peer Y."/>
            <person name="Wheeler G."/>
            <person name="Dacks J.B."/>
            <person name="Delwiche C.F."/>
            <person name="Dyhrman S.T."/>
            <person name="Glockner G."/>
            <person name="John U."/>
            <person name="Richards T."/>
            <person name="Worden A.Z."/>
            <person name="Zhang X."/>
            <person name="Grigoriev I.V."/>
            <person name="Allen A.E."/>
            <person name="Bidle K."/>
            <person name="Borodovsky M."/>
            <person name="Bowler C."/>
            <person name="Brownlee C."/>
            <person name="Cock J.M."/>
            <person name="Elias M."/>
            <person name="Gladyshev V.N."/>
            <person name="Groth M."/>
            <person name="Guda C."/>
            <person name="Hadaegh A."/>
            <person name="Iglesias-Rodriguez M.D."/>
            <person name="Jenkins J."/>
            <person name="Jones B.M."/>
            <person name="Lawson T."/>
            <person name="Leese F."/>
            <person name="Lindquist E."/>
            <person name="Lobanov A."/>
            <person name="Lomsadze A."/>
            <person name="Malik S.B."/>
            <person name="Marsh M.E."/>
            <person name="Mackinder L."/>
            <person name="Mock T."/>
            <person name="Mueller-Roeber B."/>
            <person name="Pagarete A."/>
            <person name="Parker M."/>
            <person name="Probert I."/>
            <person name="Quesneville H."/>
            <person name="Raines C."/>
            <person name="Rensing S.A."/>
            <person name="Riano-Pachon D.M."/>
            <person name="Richier S."/>
            <person name="Rokitta S."/>
            <person name="Shiraiwa Y."/>
            <person name="Soanes D.M."/>
            <person name="van der Giezen M."/>
            <person name="Wahlund T.M."/>
            <person name="Williams B."/>
            <person name="Wilson W."/>
            <person name="Wolfe G."/>
            <person name="Wurch L.L."/>
        </authorList>
    </citation>
    <scope>NUCLEOTIDE SEQUENCE</scope>
</reference>
<evidence type="ECO:0000313" key="2">
    <source>
        <dbReference type="EnsemblProtists" id="EOD12324"/>
    </source>
</evidence>
<organism evidence="2 3">
    <name type="scientific">Emiliania huxleyi (strain CCMP1516)</name>
    <dbReference type="NCBI Taxonomy" id="280463"/>
    <lineage>
        <taxon>Eukaryota</taxon>
        <taxon>Haptista</taxon>
        <taxon>Haptophyta</taxon>
        <taxon>Prymnesiophyceae</taxon>
        <taxon>Isochrysidales</taxon>
        <taxon>Noelaerhabdaceae</taxon>
        <taxon>Emiliania</taxon>
    </lineage>
</organism>
<feature type="region of interest" description="Disordered" evidence="1">
    <location>
        <begin position="32"/>
        <end position="61"/>
    </location>
</feature>
<proteinExistence type="predicted"/>
<sequence length="112" mass="11307">MHSEDASHGMWDRPPSLASIGPMLEDLARDVGGLHGGLALPSAAPHSHWPPPPLYPPEPGVEFAAELNGAWAEAESNVPAAGGGGGGVCAGGRGLRQGRGGPRTAVPGHARR</sequence>
<keyword evidence="3" id="KW-1185">Reference proteome</keyword>
<name>A0A0D3IM39_EMIH1</name>
<feature type="compositionally biased region" description="Gly residues" evidence="1">
    <location>
        <begin position="81"/>
        <end position="101"/>
    </location>
</feature>
<feature type="compositionally biased region" description="Pro residues" evidence="1">
    <location>
        <begin position="48"/>
        <end position="59"/>
    </location>
</feature>